<proteinExistence type="predicted"/>
<accession>A0A161K178</accession>
<dbReference type="GO" id="GO:0030638">
    <property type="term" value="P:polyketide metabolic process"/>
    <property type="evidence" value="ECO:0007669"/>
    <property type="project" value="InterPro"/>
</dbReference>
<dbReference type="InterPro" id="IPR032710">
    <property type="entry name" value="NTF2-like_dom_sf"/>
</dbReference>
<evidence type="ECO:0000313" key="1">
    <source>
        <dbReference type="EMBL" id="CUS51123.1"/>
    </source>
</evidence>
<name>A0A161K178_9ZZZZ</name>
<dbReference type="PANTHER" id="PTHR38436">
    <property type="entry name" value="POLYKETIDE CYCLASE SNOAL-LIKE DOMAIN"/>
    <property type="match status" value="1"/>
</dbReference>
<protein>
    <recommendedName>
        <fullName evidence="2">Polyketide cyclase</fullName>
    </recommendedName>
</protein>
<organism evidence="1">
    <name type="scientific">hydrothermal vent metagenome</name>
    <dbReference type="NCBI Taxonomy" id="652676"/>
    <lineage>
        <taxon>unclassified sequences</taxon>
        <taxon>metagenomes</taxon>
        <taxon>ecological metagenomes</taxon>
    </lineage>
</organism>
<dbReference type="InterPro" id="IPR009959">
    <property type="entry name" value="Cyclase_SnoaL-like"/>
</dbReference>
<dbReference type="AlphaFoldDB" id="A0A161K178"/>
<dbReference type="PANTHER" id="PTHR38436:SF1">
    <property type="entry name" value="ESTER CYCLASE"/>
    <property type="match status" value="1"/>
</dbReference>
<dbReference type="SUPFAM" id="SSF54427">
    <property type="entry name" value="NTF2-like"/>
    <property type="match status" value="2"/>
</dbReference>
<dbReference type="Gene3D" id="3.10.450.50">
    <property type="match status" value="2"/>
</dbReference>
<sequence length="323" mass="35773">MNGFDTEFKDLRDFILKITYRIWEEGGIDRIRDYYGETAPFKTGLNVTNSVEDVVRSTRETLQMFPDRQLYGEDVIGAENPVGTYYSSHRILSTMTHEGDGAFGPPTGKKVVTRTIADCICRENQVVDEWLVRDQSAILLQLGVDPETFGEKLAQADRTGGIPVADPEALVARWTGPPDSGPIQGTAKRIADSYQAVWEAGDFGALIDTHDRAYQGFAPGGELLYGRDGLVNFLTGIRAAITDTVYQVHHWIEQRENEKNPRIALRWSVAGTHLGVGRFGSPTGSPVVILAMSHLELQHGLVVREYHGIDELSIWTQIAANKG</sequence>
<reference evidence="1" key="1">
    <citation type="submission" date="2015-10" db="EMBL/GenBank/DDBJ databases">
        <authorList>
            <person name="Gilbert D.G."/>
        </authorList>
    </citation>
    <scope>NUCLEOTIDE SEQUENCE</scope>
</reference>
<gene>
    <name evidence="1" type="ORF">MGWOODY_XGa2290</name>
</gene>
<dbReference type="EMBL" id="CZRL01000054">
    <property type="protein sequence ID" value="CUS51123.1"/>
    <property type="molecule type" value="Genomic_DNA"/>
</dbReference>
<evidence type="ECO:0008006" key="2">
    <source>
        <dbReference type="Google" id="ProtNLM"/>
    </source>
</evidence>
<dbReference type="Pfam" id="PF07366">
    <property type="entry name" value="SnoaL"/>
    <property type="match status" value="1"/>
</dbReference>